<dbReference type="GO" id="GO:0005886">
    <property type="term" value="C:plasma membrane"/>
    <property type="evidence" value="ECO:0007669"/>
    <property type="project" value="TreeGrafter"/>
</dbReference>
<feature type="region of interest" description="Disordered" evidence="1">
    <location>
        <begin position="1"/>
        <end position="21"/>
    </location>
</feature>
<keyword evidence="2" id="KW-0472">Membrane</keyword>
<dbReference type="RefSeq" id="WP_214561953.1">
    <property type="nucleotide sequence ID" value="NZ_JAHEWX010000001.1"/>
</dbReference>
<organism evidence="3 4">
    <name type="scientific">Curtobacterium flaccumfaciens pv. flaccumfaciens</name>
    <dbReference type="NCBI Taxonomy" id="138532"/>
    <lineage>
        <taxon>Bacteria</taxon>
        <taxon>Bacillati</taxon>
        <taxon>Actinomycetota</taxon>
        <taxon>Actinomycetes</taxon>
        <taxon>Micrococcales</taxon>
        <taxon>Microbacteriaceae</taxon>
        <taxon>Curtobacterium</taxon>
    </lineage>
</organism>
<keyword evidence="2" id="KW-1133">Transmembrane helix</keyword>
<evidence type="ECO:0000313" key="4">
    <source>
        <dbReference type="Proteomes" id="UP000709437"/>
    </source>
</evidence>
<evidence type="ECO:0000256" key="2">
    <source>
        <dbReference type="SAM" id="Phobius"/>
    </source>
</evidence>
<dbReference type="InterPro" id="IPR008523">
    <property type="entry name" value="DUF805"/>
</dbReference>
<dbReference type="PANTHER" id="PTHR34980:SF2">
    <property type="entry name" value="INNER MEMBRANE PROTEIN YHAH-RELATED"/>
    <property type="match status" value="1"/>
</dbReference>
<name>A0A9Q2W387_9MICO</name>
<dbReference type="PANTHER" id="PTHR34980">
    <property type="entry name" value="INNER MEMBRANE PROTEIN-RELATED-RELATED"/>
    <property type="match status" value="1"/>
</dbReference>
<feature type="transmembrane region" description="Helical" evidence="2">
    <location>
        <begin position="58"/>
        <end position="79"/>
    </location>
</feature>
<feature type="transmembrane region" description="Helical" evidence="2">
    <location>
        <begin position="105"/>
        <end position="127"/>
    </location>
</feature>
<accession>A0A9Q2W387</accession>
<reference evidence="3" key="1">
    <citation type="submission" date="2021-05" db="EMBL/GenBank/DDBJ databases">
        <title>Whole genome sequence of Curtobacterium flaccumfaciens pv. flaccumfaciens strain CFBP 3417.</title>
        <authorList>
            <person name="Osdaghi E."/>
            <person name="Taghouti G."/>
            <person name="Portier P."/>
            <person name="Fazliarab A."/>
            <person name="Taghavi S.M."/>
            <person name="Briand M."/>
            <person name="Le-Saux M."/>
            <person name="Jacques M.-A."/>
        </authorList>
    </citation>
    <scope>NUCLEOTIDE SEQUENCE</scope>
    <source>
        <strain evidence="3">CFBP 3417</strain>
    </source>
</reference>
<dbReference type="Pfam" id="PF05656">
    <property type="entry name" value="DUF805"/>
    <property type="match status" value="1"/>
</dbReference>
<dbReference type="EMBL" id="JAHEWX010000001">
    <property type="protein sequence ID" value="MBT1540255.1"/>
    <property type="molecule type" value="Genomic_DNA"/>
</dbReference>
<sequence length="174" mass="19167">MTESTQQWTPAEQTGQPTGAAGVPPRWAPWYGISFPKAIARFFAKYATFSGRASRSEFWWWFLANTIVTGALVTIGAVIRLTTLNARTVDYYGTAYQVVDPVPPIFWVVLVLLVLWGLATLVPSLALGWRRVHDANLSGALWIIALFIGVAGVVFGLLPSNPQGARYDRPETSR</sequence>
<dbReference type="AlphaFoldDB" id="A0A9Q2W387"/>
<proteinExistence type="predicted"/>
<evidence type="ECO:0000256" key="1">
    <source>
        <dbReference type="SAM" id="MobiDB-lite"/>
    </source>
</evidence>
<dbReference type="Proteomes" id="UP000709437">
    <property type="component" value="Unassembled WGS sequence"/>
</dbReference>
<feature type="compositionally biased region" description="Polar residues" evidence="1">
    <location>
        <begin position="1"/>
        <end position="17"/>
    </location>
</feature>
<feature type="transmembrane region" description="Helical" evidence="2">
    <location>
        <begin position="139"/>
        <end position="158"/>
    </location>
</feature>
<keyword evidence="2" id="KW-0812">Transmembrane</keyword>
<comment type="caution">
    <text evidence="3">The sequence shown here is derived from an EMBL/GenBank/DDBJ whole genome shotgun (WGS) entry which is preliminary data.</text>
</comment>
<evidence type="ECO:0000313" key="3">
    <source>
        <dbReference type="EMBL" id="MBT1540255.1"/>
    </source>
</evidence>
<protein>
    <submittedName>
        <fullName evidence="3">DUF805 domain-containing protein</fullName>
    </submittedName>
</protein>
<gene>
    <name evidence="3" type="ORF">KK103_00620</name>
</gene>